<dbReference type="EMBL" id="FOIC01000030">
    <property type="protein sequence ID" value="SEU03748.1"/>
    <property type="molecule type" value="Genomic_DNA"/>
</dbReference>
<name>A0A1I0J1W3_9EURY</name>
<proteinExistence type="predicted"/>
<protein>
    <submittedName>
        <fullName evidence="3">Uncharacterized protein</fullName>
    </submittedName>
</protein>
<evidence type="ECO:0000313" key="3">
    <source>
        <dbReference type="EMBL" id="SEU03748.1"/>
    </source>
</evidence>
<sequence length="79" mass="8482">MPMNVYKALFGIASVVLGVLALLGSSVFSSHTSQAADGPETSTAVQFDQTDVVSARDSSRSTTRRESAKRHVDPIFRQP</sequence>
<evidence type="ECO:0000313" key="5">
    <source>
        <dbReference type="Proteomes" id="UP000324021"/>
    </source>
</evidence>
<accession>A0A1I0J1W3</accession>
<evidence type="ECO:0000313" key="4">
    <source>
        <dbReference type="Proteomes" id="UP000199320"/>
    </source>
</evidence>
<feature type="compositionally biased region" description="Polar residues" evidence="1">
    <location>
        <begin position="31"/>
        <end position="49"/>
    </location>
</feature>
<dbReference type="Proteomes" id="UP000324021">
    <property type="component" value="Unassembled WGS sequence"/>
</dbReference>
<keyword evidence="4" id="KW-1185">Reference proteome</keyword>
<feature type="region of interest" description="Disordered" evidence="1">
    <location>
        <begin position="31"/>
        <end position="79"/>
    </location>
</feature>
<evidence type="ECO:0000313" key="2">
    <source>
        <dbReference type="EMBL" id="SDD48025.1"/>
    </source>
</evidence>
<gene>
    <name evidence="3" type="ORF">SAMN04488694_13015</name>
    <name evidence="2" type="ORF">SAMN05192552_102514</name>
</gene>
<dbReference type="Proteomes" id="UP000199320">
    <property type="component" value="Unassembled WGS sequence"/>
</dbReference>
<dbReference type="AlphaFoldDB" id="A0A1I0J1W3"/>
<feature type="compositionally biased region" description="Basic and acidic residues" evidence="1">
    <location>
        <begin position="57"/>
        <end position="79"/>
    </location>
</feature>
<dbReference type="EMBL" id="FMZP01000025">
    <property type="protein sequence ID" value="SDD48025.1"/>
    <property type="molecule type" value="Genomic_DNA"/>
</dbReference>
<organism evidence="3 4">
    <name type="scientific">Natrinema hispanicum</name>
    <dbReference type="NCBI Taxonomy" id="392421"/>
    <lineage>
        <taxon>Archaea</taxon>
        <taxon>Methanobacteriati</taxon>
        <taxon>Methanobacteriota</taxon>
        <taxon>Stenosarchaea group</taxon>
        <taxon>Halobacteria</taxon>
        <taxon>Halobacteriales</taxon>
        <taxon>Natrialbaceae</taxon>
        <taxon>Natrinema</taxon>
    </lineage>
</organism>
<reference evidence="4 5" key="2">
    <citation type="submission" date="2016-10" db="EMBL/GenBank/DDBJ databases">
        <authorList>
            <person name="Varghese N."/>
            <person name="Submissions S."/>
        </authorList>
    </citation>
    <scope>NUCLEOTIDE SEQUENCE [LARGE SCALE GENOMIC DNA]</scope>
    <source>
        <strain evidence="2 5">CDM_1</strain>
        <strain evidence="4">CDM_6</strain>
    </source>
</reference>
<reference evidence="3" key="1">
    <citation type="submission" date="2016-10" db="EMBL/GenBank/DDBJ databases">
        <authorList>
            <person name="de Groot N.N."/>
        </authorList>
    </citation>
    <scope>NUCLEOTIDE SEQUENCE [LARGE SCALE GENOMIC DNA]</scope>
    <source>
        <strain evidence="3">CDM_6</strain>
    </source>
</reference>
<evidence type="ECO:0000256" key="1">
    <source>
        <dbReference type="SAM" id="MobiDB-lite"/>
    </source>
</evidence>
<dbReference type="STRING" id="392421.SAMN04488694_13015"/>